<dbReference type="InterPro" id="IPR036188">
    <property type="entry name" value="FAD/NAD-bd_sf"/>
</dbReference>
<dbReference type="Pfam" id="PF01494">
    <property type="entry name" value="FAD_binding_3"/>
    <property type="match status" value="1"/>
</dbReference>
<feature type="transmembrane region" description="Helical" evidence="4">
    <location>
        <begin position="63"/>
        <end position="83"/>
    </location>
</feature>
<dbReference type="GO" id="GO:0016491">
    <property type="term" value="F:oxidoreductase activity"/>
    <property type="evidence" value="ECO:0007669"/>
    <property type="project" value="UniProtKB-KW"/>
</dbReference>
<dbReference type="OMA" id="CEGHEEL"/>
<keyword evidence="2" id="KW-0274">FAD</keyword>
<feature type="transmembrane region" description="Helical" evidence="4">
    <location>
        <begin position="35"/>
        <end position="51"/>
    </location>
</feature>
<keyword evidence="1" id="KW-0285">Flavoprotein</keyword>
<dbReference type="InterPro" id="IPR002938">
    <property type="entry name" value="FAD-bd"/>
</dbReference>
<dbReference type="STRING" id="5627.A0A1C7MBX8"/>
<evidence type="ECO:0000313" key="6">
    <source>
        <dbReference type="EMBL" id="OBZ74451.1"/>
    </source>
</evidence>
<keyword evidence="4" id="KW-0472">Membrane</keyword>
<evidence type="ECO:0000256" key="2">
    <source>
        <dbReference type="ARBA" id="ARBA00022827"/>
    </source>
</evidence>
<keyword evidence="3" id="KW-0560">Oxidoreductase</keyword>
<dbReference type="PRINTS" id="PR00420">
    <property type="entry name" value="RNGMNOXGNASE"/>
</dbReference>
<dbReference type="EMBL" id="LUGG01000005">
    <property type="protein sequence ID" value="OBZ74451.1"/>
    <property type="molecule type" value="Genomic_DNA"/>
</dbReference>
<dbReference type="PANTHER" id="PTHR46720">
    <property type="entry name" value="HYDROXYLASE, PUTATIVE (AFU_ORTHOLOGUE AFUA_3G01460)-RELATED"/>
    <property type="match status" value="1"/>
</dbReference>
<keyword evidence="4" id="KW-0812">Transmembrane</keyword>
<keyword evidence="7" id="KW-1185">Reference proteome</keyword>
<dbReference type="GO" id="GO:0071949">
    <property type="term" value="F:FAD binding"/>
    <property type="evidence" value="ECO:0007669"/>
    <property type="project" value="InterPro"/>
</dbReference>
<proteinExistence type="predicted"/>
<dbReference type="OrthoDB" id="417877at2759"/>
<evidence type="ECO:0000256" key="1">
    <source>
        <dbReference type="ARBA" id="ARBA00022630"/>
    </source>
</evidence>
<comment type="caution">
    <text evidence="6">The sequence shown here is derived from an EMBL/GenBank/DDBJ whole genome shotgun (WGS) entry which is preliminary data.</text>
</comment>
<evidence type="ECO:0000259" key="5">
    <source>
        <dbReference type="Pfam" id="PF01494"/>
    </source>
</evidence>
<evidence type="ECO:0000313" key="7">
    <source>
        <dbReference type="Proteomes" id="UP000092993"/>
    </source>
</evidence>
<gene>
    <name evidence="6" type="primary">nahG_1</name>
    <name evidence="6" type="ORF">A0H81_05801</name>
</gene>
<dbReference type="SUPFAM" id="SSF51905">
    <property type="entry name" value="FAD/NAD(P)-binding domain"/>
    <property type="match status" value="1"/>
</dbReference>
<dbReference type="GO" id="GO:0044550">
    <property type="term" value="P:secondary metabolite biosynthetic process"/>
    <property type="evidence" value="ECO:0007669"/>
    <property type="project" value="TreeGrafter"/>
</dbReference>
<protein>
    <submittedName>
        <fullName evidence="6">Salicylate hydroxylase</fullName>
    </submittedName>
</protein>
<evidence type="ECO:0000256" key="4">
    <source>
        <dbReference type="SAM" id="Phobius"/>
    </source>
</evidence>
<keyword evidence="4" id="KW-1133">Transmembrane helix</keyword>
<dbReference type="Gene3D" id="3.50.50.60">
    <property type="entry name" value="FAD/NAD(P)-binding domain"/>
    <property type="match status" value="1"/>
</dbReference>
<sequence>MTVHIVGVEALQFPYRGFDSDLCCCFRASVESLGLLVWYCITRYFALGSMLPNTDIRELRTSAAFNVAVVGAGLGGLMLALSLHKSAANVRVDIYESASQFTEIGAGIGMWPRVWELIKALGLEDQLLMIAGNTHHPETMHLRKSDHPEGFAYYTFNSNIDIMTFHRAELLTVLQSHLPLSFGVHFSKRLSTFDQPPSGSGPVNLHFQDGTSATCDVLIGCDGIKSAVRGCLYESLAAESELRGDSVQAAAFRNDVGPKWTGSIAYRGLLSRERLEQEYPGHRAIFSLMTYSGKNKARYLAHRAFF</sequence>
<name>A0A1C7MBX8_GRIFR</name>
<dbReference type="Proteomes" id="UP000092993">
    <property type="component" value="Unassembled WGS sequence"/>
</dbReference>
<evidence type="ECO:0000256" key="3">
    <source>
        <dbReference type="ARBA" id="ARBA00023002"/>
    </source>
</evidence>
<organism evidence="6 7">
    <name type="scientific">Grifola frondosa</name>
    <name type="common">Maitake</name>
    <name type="synonym">Polyporus frondosus</name>
    <dbReference type="NCBI Taxonomy" id="5627"/>
    <lineage>
        <taxon>Eukaryota</taxon>
        <taxon>Fungi</taxon>
        <taxon>Dikarya</taxon>
        <taxon>Basidiomycota</taxon>
        <taxon>Agaricomycotina</taxon>
        <taxon>Agaricomycetes</taxon>
        <taxon>Polyporales</taxon>
        <taxon>Grifolaceae</taxon>
        <taxon>Grifola</taxon>
    </lineage>
</organism>
<dbReference type="AlphaFoldDB" id="A0A1C7MBX8"/>
<feature type="domain" description="FAD-binding" evidence="5">
    <location>
        <begin position="66"/>
        <end position="242"/>
    </location>
</feature>
<reference evidence="6 7" key="1">
    <citation type="submission" date="2016-03" db="EMBL/GenBank/DDBJ databases">
        <title>Whole genome sequencing of Grifola frondosa 9006-11.</title>
        <authorList>
            <person name="Min B."/>
            <person name="Park H."/>
            <person name="Kim J.-G."/>
            <person name="Cho H."/>
            <person name="Oh Y.-L."/>
            <person name="Kong W.-S."/>
            <person name="Choi I.-G."/>
        </authorList>
    </citation>
    <scope>NUCLEOTIDE SEQUENCE [LARGE SCALE GENOMIC DNA]</scope>
    <source>
        <strain evidence="6 7">9006-11</strain>
    </source>
</reference>
<dbReference type="InterPro" id="IPR051104">
    <property type="entry name" value="FAD_monoxygenase"/>
</dbReference>
<accession>A0A1C7MBX8</accession>
<dbReference type="PANTHER" id="PTHR46720:SF3">
    <property type="entry name" value="FAD-BINDING DOMAIN-CONTAINING PROTEIN-RELATED"/>
    <property type="match status" value="1"/>
</dbReference>